<protein>
    <submittedName>
        <fullName evidence="4">Sialate O-acetylesterase</fullName>
    </submittedName>
</protein>
<dbReference type="EMBL" id="JBHSMA010000017">
    <property type="protein sequence ID" value="MFC5412972.1"/>
    <property type="molecule type" value="Genomic_DNA"/>
</dbReference>
<gene>
    <name evidence="4" type="ORF">ACFPMF_26850</name>
</gene>
<evidence type="ECO:0000313" key="4">
    <source>
        <dbReference type="EMBL" id="MFC5412972.1"/>
    </source>
</evidence>
<dbReference type="RefSeq" id="WP_379851022.1">
    <property type="nucleotide sequence ID" value="NZ_JBHSMA010000017.1"/>
</dbReference>
<dbReference type="SUPFAM" id="SSF52266">
    <property type="entry name" value="SGNH hydrolase"/>
    <property type="match status" value="1"/>
</dbReference>
<evidence type="ECO:0000256" key="2">
    <source>
        <dbReference type="SAM" id="SignalP"/>
    </source>
</evidence>
<organism evidence="4 5">
    <name type="scientific">Larkinella bovis</name>
    <dbReference type="NCBI Taxonomy" id="683041"/>
    <lineage>
        <taxon>Bacteria</taxon>
        <taxon>Pseudomonadati</taxon>
        <taxon>Bacteroidota</taxon>
        <taxon>Cytophagia</taxon>
        <taxon>Cytophagales</taxon>
        <taxon>Spirosomataceae</taxon>
        <taxon>Larkinella</taxon>
    </lineage>
</organism>
<keyword evidence="1" id="KW-0378">Hydrolase</keyword>
<proteinExistence type="predicted"/>
<dbReference type="Proteomes" id="UP001596106">
    <property type="component" value="Unassembled WGS sequence"/>
</dbReference>
<comment type="caution">
    <text evidence="4">The sequence shown here is derived from an EMBL/GenBank/DDBJ whole genome shotgun (WGS) entry which is preliminary data.</text>
</comment>
<reference evidence="5" key="1">
    <citation type="journal article" date="2019" name="Int. J. Syst. Evol. Microbiol.">
        <title>The Global Catalogue of Microorganisms (GCM) 10K type strain sequencing project: providing services to taxonomists for standard genome sequencing and annotation.</title>
        <authorList>
            <consortium name="The Broad Institute Genomics Platform"/>
            <consortium name="The Broad Institute Genome Sequencing Center for Infectious Disease"/>
            <person name="Wu L."/>
            <person name="Ma J."/>
        </authorList>
    </citation>
    <scope>NUCLEOTIDE SEQUENCE [LARGE SCALE GENOMIC DNA]</scope>
    <source>
        <strain evidence="5">CCUG 55250</strain>
    </source>
</reference>
<dbReference type="InterPro" id="IPR005181">
    <property type="entry name" value="SASA"/>
</dbReference>
<evidence type="ECO:0000313" key="5">
    <source>
        <dbReference type="Proteomes" id="UP001596106"/>
    </source>
</evidence>
<name>A0ABW0IPA0_9BACT</name>
<dbReference type="Pfam" id="PF03629">
    <property type="entry name" value="SASA"/>
    <property type="match status" value="1"/>
</dbReference>
<feature type="signal peptide" evidence="2">
    <location>
        <begin position="1"/>
        <end position="17"/>
    </location>
</feature>
<dbReference type="PANTHER" id="PTHR22901">
    <property type="entry name" value="SIALATE O-ACETYLESTERASE"/>
    <property type="match status" value="1"/>
</dbReference>
<dbReference type="InterPro" id="IPR039329">
    <property type="entry name" value="SIAE"/>
</dbReference>
<accession>A0ABW0IPA0</accession>
<feature type="chain" id="PRO_5047382274" evidence="2">
    <location>
        <begin position="18"/>
        <end position="471"/>
    </location>
</feature>
<sequence length="471" mass="52424">MKTVLAVWLLLGTVARAEVTLPAILASDMVLQQQTEVVIWGWANPTEKISVTASWDNRLVETVGAPDATWQVRLRTPKSGGPYSLTIKGSNTITLTNLLIGEVWVCAGQSNMELNAAGGAKDARAELPTAFNPNIWFFKMAKRAAASPQNDVKGNWAVCDSVSLKRFSAVGYFFGKKLQATLGVPIGLIDASWGGSKLDTWLPESLSSLYPETRYSAQTMVKTPWAPVKPGALFNGMVAPITPFAIAGVIWYQGESNRHYAPAYYRLMHLLVDSWRGFWQHDIPFYYVQLAPYRYGGTYETALLRENQTRAMDLTKTGMVVTTDLVDNRDDIHPAYKKEVGNRLANWALADTYRQPVNAYKSPQYRSMKILGSRVQLTFDHAPDGFMVKGPEITEFEIAGADRIFTKAQARIIGKTVEVWAEGIPRPVAVRFAFRDAPEPNLFSREGLPVIPFRTDQWDLGLPVLGELTRE</sequence>
<keyword evidence="5" id="KW-1185">Reference proteome</keyword>
<keyword evidence="2" id="KW-0732">Signal</keyword>
<dbReference type="InterPro" id="IPR036514">
    <property type="entry name" value="SGNH_hydro_sf"/>
</dbReference>
<feature type="domain" description="Sialate O-acetylesterase" evidence="3">
    <location>
        <begin position="102"/>
        <end position="347"/>
    </location>
</feature>
<evidence type="ECO:0000259" key="3">
    <source>
        <dbReference type="Pfam" id="PF03629"/>
    </source>
</evidence>
<evidence type="ECO:0000256" key="1">
    <source>
        <dbReference type="ARBA" id="ARBA00022801"/>
    </source>
</evidence>
<dbReference type="PANTHER" id="PTHR22901:SF0">
    <property type="entry name" value="SIALATE O-ACETYLESTERASE"/>
    <property type="match status" value="1"/>
</dbReference>
<dbReference type="Gene3D" id="3.40.50.1110">
    <property type="entry name" value="SGNH hydrolase"/>
    <property type="match status" value="1"/>
</dbReference>